<dbReference type="AlphaFoldDB" id="A0A1N7IGY5"/>
<dbReference type="Proteomes" id="UP000186373">
    <property type="component" value="Unassembled WGS sequence"/>
</dbReference>
<gene>
    <name evidence="1" type="ORF">SAMN05421639_103727</name>
</gene>
<evidence type="ECO:0000313" key="2">
    <source>
        <dbReference type="Proteomes" id="UP000186373"/>
    </source>
</evidence>
<protein>
    <submittedName>
        <fullName evidence="1">TIGR04255 family protein</fullName>
    </submittedName>
</protein>
<name>A0A1N7IGY5_9FLAO</name>
<proteinExistence type="predicted"/>
<reference evidence="2" key="1">
    <citation type="submission" date="2017-01" db="EMBL/GenBank/DDBJ databases">
        <authorList>
            <person name="Varghese N."/>
            <person name="Submissions S."/>
        </authorList>
    </citation>
    <scope>NUCLEOTIDE SEQUENCE [LARGE SCALE GENOMIC DNA]</scope>
    <source>
        <strain evidence="2">DSM 17126</strain>
    </source>
</reference>
<accession>A0A1N7IGY5</accession>
<dbReference type="RefSeq" id="WP_076507768.1">
    <property type="nucleotide sequence ID" value="NZ_FTNY01000003.1"/>
</dbReference>
<keyword evidence="2" id="KW-1185">Reference proteome</keyword>
<organism evidence="1 2">
    <name type="scientific">Chryseobacterium shigense</name>
    <dbReference type="NCBI Taxonomy" id="297244"/>
    <lineage>
        <taxon>Bacteria</taxon>
        <taxon>Pseudomonadati</taxon>
        <taxon>Bacteroidota</taxon>
        <taxon>Flavobacteriia</taxon>
        <taxon>Flavobacteriales</taxon>
        <taxon>Weeksellaceae</taxon>
        <taxon>Chryseobacterium group</taxon>
        <taxon>Chryseobacterium</taxon>
    </lineage>
</organism>
<sequence length="229" mass="27035">MQIPERIDDRIQDAHVVIKLSYEMPFQILFGNFYDNVIKSGSYDSIATPDENNNTSATGNRIMFYDDEIKFILTDEILFINIRDNYIGWNIYLVKILEVISFISSNKSILISRIGLRYINVYEHYNLKDITKFSFSFAQPDIKSKRFNFSTEFEYENTNVILNLVNDYKNEDSNFLSLMDIDCYANKNDFFISNNDLVKQELSNIHKIQESIFFSLLKEEFLETLNPIY</sequence>
<dbReference type="NCBIfam" id="TIGR04255">
    <property type="entry name" value="sporadTIGR04255"/>
    <property type="match status" value="1"/>
</dbReference>
<dbReference type="EMBL" id="FTNY01000003">
    <property type="protein sequence ID" value="SIS36211.1"/>
    <property type="molecule type" value="Genomic_DNA"/>
</dbReference>
<evidence type="ECO:0000313" key="1">
    <source>
        <dbReference type="EMBL" id="SIS36211.1"/>
    </source>
</evidence>
<dbReference type="OrthoDB" id="5767768at2"/>
<dbReference type="InterPro" id="IPR026349">
    <property type="entry name" value="CHP04255"/>
</dbReference>